<dbReference type="Proteomes" id="UP000324897">
    <property type="component" value="Unassembled WGS sequence"/>
</dbReference>
<protein>
    <submittedName>
        <fullName evidence="2">Uncharacterized protein</fullName>
    </submittedName>
</protein>
<reference evidence="2 3" key="1">
    <citation type="journal article" date="2019" name="Sci. Rep.">
        <title>A high-quality genome of Eragrostis curvula grass provides insights into Poaceae evolution and supports new strategies to enhance forage quality.</title>
        <authorList>
            <person name="Carballo J."/>
            <person name="Santos B.A.C.M."/>
            <person name="Zappacosta D."/>
            <person name="Garbus I."/>
            <person name="Selva J.P."/>
            <person name="Gallo C.A."/>
            <person name="Diaz A."/>
            <person name="Albertini E."/>
            <person name="Caccamo M."/>
            <person name="Echenique V."/>
        </authorList>
    </citation>
    <scope>NUCLEOTIDE SEQUENCE [LARGE SCALE GENOMIC DNA]</scope>
    <source>
        <strain evidence="3">cv. Victoria</strain>
        <tissue evidence="2">Leaf</tissue>
    </source>
</reference>
<dbReference type="AlphaFoldDB" id="A0A5J9SYQ4"/>
<gene>
    <name evidence="2" type="ORF">EJB05_50322</name>
</gene>
<dbReference type="Gramene" id="TVU04110">
    <property type="protein sequence ID" value="TVU04110"/>
    <property type="gene ID" value="EJB05_50322"/>
</dbReference>
<feature type="compositionally biased region" description="Polar residues" evidence="1">
    <location>
        <begin position="91"/>
        <end position="101"/>
    </location>
</feature>
<accession>A0A5J9SYQ4</accession>
<dbReference type="EMBL" id="RWGY01000095">
    <property type="protein sequence ID" value="TVU04110.1"/>
    <property type="molecule type" value="Genomic_DNA"/>
</dbReference>
<comment type="caution">
    <text evidence="2">The sequence shown here is derived from an EMBL/GenBank/DDBJ whole genome shotgun (WGS) entry which is preliminary data.</text>
</comment>
<proteinExistence type="predicted"/>
<feature type="region of interest" description="Disordered" evidence="1">
    <location>
        <begin position="91"/>
        <end position="161"/>
    </location>
</feature>
<evidence type="ECO:0000256" key="1">
    <source>
        <dbReference type="SAM" id="MobiDB-lite"/>
    </source>
</evidence>
<sequence>MAVPTPARGGTRTRMRPRPRRRCGEPQGEADPELVVVLVEQQQLRQKPFYARSRACFPCRRSWCALRAILAARKPKKRPTMAKMMTRITRTATQHSESITQLEGPAKHGQSSLEDEHVQQCNMDPIIPTSTKNTSTPDQFDSDNMQNHRGQQWTEKSVRSK</sequence>
<feature type="non-terminal residue" evidence="2">
    <location>
        <position position="1"/>
    </location>
</feature>
<name>A0A5J9SYQ4_9POAL</name>
<evidence type="ECO:0000313" key="2">
    <source>
        <dbReference type="EMBL" id="TVU04110.1"/>
    </source>
</evidence>
<feature type="compositionally biased region" description="Polar residues" evidence="1">
    <location>
        <begin position="128"/>
        <end position="155"/>
    </location>
</feature>
<evidence type="ECO:0000313" key="3">
    <source>
        <dbReference type="Proteomes" id="UP000324897"/>
    </source>
</evidence>
<feature type="compositionally biased region" description="Basic residues" evidence="1">
    <location>
        <begin position="11"/>
        <end position="21"/>
    </location>
</feature>
<keyword evidence="3" id="KW-1185">Reference proteome</keyword>
<feature type="compositionally biased region" description="Low complexity" evidence="1">
    <location>
        <begin position="1"/>
        <end position="10"/>
    </location>
</feature>
<organism evidence="2 3">
    <name type="scientific">Eragrostis curvula</name>
    <name type="common">weeping love grass</name>
    <dbReference type="NCBI Taxonomy" id="38414"/>
    <lineage>
        <taxon>Eukaryota</taxon>
        <taxon>Viridiplantae</taxon>
        <taxon>Streptophyta</taxon>
        <taxon>Embryophyta</taxon>
        <taxon>Tracheophyta</taxon>
        <taxon>Spermatophyta</taxon>
        <taxon>Magnoliopsida</taxon>
        <taxon>Liliopsida</taxon>
        <taxon>Poales</taxon>
        <taxon>Poaceae</taxon>
        <taxon>PACMAD clade</taxon>
        <taxon>Chloridoideae</taxon>
        <taxon>Eragrostideae</taxon>
        <taxon>Eragrostidinae</taxon>
        <taxon>Eragrostis</taxon>
    </lineage>
</organism>
<feature type="region of interest" description="Disordered" evidence="1">
    <location>
        <begin position="1"/>
        <end position="28"/>
    </location>
</feature>